<dbReference type="InterPro" id="IPR006311">
    <property type="entry name" value="TAT_signal"/>
</dbReference>
<keyword evidence="4" id="KW-1185">Reference proteome</keyword>
<feature type="signal peptide" evidence="2">
    <location>
        <begin position="1"/>
        <end position="26"/>
    </location>
</feature>
<proteinExistence type="predicted"/>
<evidence type="ECO:0000256" key="2">
    <source>
        <dbReference type="SAM" id="SignalP"/>
    </source>
</evidence>
<dbReference type="PROSITE" id="PS51318">
    <property type="entry name" value="TAT"/>
    <property type="match status" value="1"/>
</dbReference>
<evidence type="ECO:0000256" key="1">
    <source>
        <dbReference type="ARBA" id="ARBA00022505"/>
    </source>
</evidence>
<reference evidence="3 4" key="1">
    <citation type="submission" date="2023-06" db="EMBL/GenBank/DDBJ databases">
        <title>Campylobacter magnum sp. nov., isolated from cecal contents of domestic pigs (Sus scrofa domesticus).</title>
        <authorList>
            <person name="Papic B."/>
            <person name="Gruntar I."/>
        </authorList>
    </citation>
    <scope>NUCLEOTIDE SEQUENCE [LARGE SCALE GENOMIC DNA]</scope>
    <source>
        <strain evidence="4">34484-21</strain>
    </source>
</reference>
<evidence type="ECO:0000313" key="3">
    <source>
        <dbReference type="EMBL" id="MDO2409117.1"/>
    </source>
</evidence>
<dbReference type="InterPro" id="IPR019546">
    <property type="entry name" value="TAT_signal_bac_arc"/>
</dbReference>
<dbReference type="EMBL" id="JAULJQ010000003">
    <property type="protein sequence ID" value="MDO2409117.1"/>
    <property type="molecule type" value="Genomic_DNA"/>
</dbReference>
<evidence type="ECO:0000313" key="4">
    <source>
        <dbReference type="Proteomes" id="UP001171111"/>
    </source>
</evidence>
<gene>
    <name evidence="3" type="ORF">Q2362_03255</name>
</gene>
<protein>
    <submittedName>
        <fullName evidence="3">Twin-arginine translocation signal domain-containing protein</fullName>
    </submittedName>
</protein>
<sequence>MLQNRRKFLQKALGVGAIAVASAATAAKLNVNENPVPQGKSKKQEVLYYKTPLWEQYYKIAY</sequence>
<accession>A0ABT8T5Z9</accession>
<keyword evidence="1" id="KW-0500">Molybdenum</keyword>
<name>A0ABT8T5Z9_9BACT</name>
<dbReference type="Proteomes" id="UP001171111">
    <property type="component" value="Unassembled WGS sequence"/>
</dbReference>
<dbReference type="NCBIfam" id="TIGR01409">
    <property type="entry name" value="TAT_signal_seq"/>
    <property type="match status" value="1"/>
</dbReference>
<feature type="chain" id="PRO_5047256986" evidence="2">
    <location>
        <begin position="27"/>
        <end position="62"/>
    </location>
</feature>
<organism evidence="3 4">
    <name type="scientific">Campylobacter magnus</name>
    <dbReference type="NCBI Taxonomy" id="3026462"/>
    <lineage>
        <taxon>Bacteria</taxon>
        <taxon>Pseudomonadati</taxon>
        <taxon>Campylobacterota</taxon>
        <taxon>Epsilonproteobacteria</taxon>
        <taxon>Campylobacterales</taxon>
        <taxon>Campylobacteraceae</taxon>
        <taxon>Campylobacter</taxon>
    </lineage>
</organism>
<keyword evidence="2" id="KW-0732">Signal</keyword>
<comment type="caution">
    <text evidence="3">The sequence shown here is derived from an EMBL/GenBank/DDBJ whole genome shotgun (WGS) entry which is preliminary data.</text>
</comment>